<gene>
    <name evidence="7" type="ORF">E4U92_30555</name>
</gene>
<feature type="region of interest" description="Disordered" evidence="5">
    <location>
        <begin position="21"/>
        <end position="52"/>
    </location>
</feature>
<dbReference type="PROSITE" id="PS50977">
    <property type="entry name" value="HTH_TETR_2"/>
    <property type="match status" value="1"/>
</dbReference>
<dbReference type="GO" id="GO:0000976">
    <property type="term" value="F:transcription cis-regulatory region binding"/>
    <property type="evidence" value="ECO:0007669"/>
    <property type="project" value="TreeGrafter"/>
</dbReference>
<feature type="compositionally biased region" description="Basic and acidic residues" evidence="5">
    <location>
        <begin position="35"/>
        <end position="52"/>
    </location>
</feature>
<dbReference type="Gene3D" id="1.10.357.10">
    <property type="entry name" value="Tetracycline Repressor, domain 2"/>
    <property type="match status" value="1"/>
</dbReference>
<dbReference type="PRINTS" id="PR00455">
    <property type="entry name" value="HTHTETR"/>
</dbReference>
<keyword evidence="2 4" id="KW-0238">DNA-binding</keyword>
<dbReference type="InterPro" id="IPR001647">
    <property type="entry name" value="HTH_TetR"/>
</dbReference>
<evidence type="ECO:0000256" key="5">
    <source>
        <dbReference type="SAM" id="MobiDB-lite"/>
    </source>
</evidence>
<dbReference type="GO" id="GO:0003700">
    <property type="term" value="F:DNA-binding transcription factor activity"/>
    <property type="evidence" value="ECO:0007669"/>
    <property type="project" value="TreeGrafter"/>
</dbReference>
<evidence type="ECO:0000256" key="2">
    <source>
        <dbReference type="ARBA" id="ARBA00023125"/>
    </source>
</evidence>
<feature type="domain" description="HTH tetR-type" evidence="6">
    <location>
        <begin position="129"/>
        <end position="189"/>
    </location>
</feature>
<evidence type="ECO:0000259" key="6">
    <source>
        <dbReference type="PROSITE" id="PS50977"/>
    </source>
</evidence>
<proteinExistence type="predicted"/>
<sequence length="324" mass="34161">MDRAAALGLDVLDHRGELRLAPGGEHDGRAVLGEEPGRRRADARRGTGDHDDPAVHCVRAFDHDGQSNIRLTHGQPIGTGRYQPTCQERSELPVLRSSWESLDLSWAARTGRRGAGGEARQVARQERAEQTRQRIVEAAATEFAGHGYDGTSLHGIVRTAGVTMGALTFHFRSKSALADAVQESGAAATRAALDAAAPAPGFDGALERVLALAGALRTMPSVRAAARLTREGHAAGHGWYDCWAPDLRDALERSWCEQGTDSGLTPLAVTTLLSHVVLGVEAAASTPEALRPVTGDTPDESLAQALKSLGPLLCRPAGAETCGT</sequence>
<dbReference type="InterPro" id="IPR050109">
    <property type="entry name" value="HTH-type_TetR-like_transc_reg"/>
</dbReference>
<evidence type="ECO:0000313" key="8">
    <source>
        <dbReference type="Proteomes" id="UP000308632"/>
    </source>
</evidence>
<keyword evidence="1" id="KW-0805">Transcription regulation</keyword>
<name>A0A4U5WX14_STRGB</name>
<evidence type="ECO:0000256" key="1">
    <source>
        <dbReference type="ARBA" id="ARBA00023015"/>
    </source>
</evidence>
<dbReference type="PANTHER" id="PTHR30055:SF234">
    <property type="entry name" value="HTH-TYPE TRANSCRIPTIONAL REGULATOR BETI"/>
    <property type="match status" value="1"/>
</dbReference>
<evidence type="ECO:0000313" key="7">
    <source>
        <dbReference type="EMBL" id="TKT05446.1"/>
    </source>
</evidence>
<dbReference type="SUPFAM" id="SSF46689">
    <property type="entry name" value="Homeodomain-like"/>
    <property type="match status" value="1"/>
</dbReference>
<keyword evidence="3" id="KW-0804">Transcription</keyword>
<feature type="DNA-binding region" description="H-T-H motif" evidence="4">
    <location>
        <begin position="152"/>
        <end position="171"/>
    </location>
</feature>
<comment type="caution">
    <text evidence="7">The sequence shown here is derived from an EMBL/GenBank/DDBJ whole genome shotgun (WGS) entry which is preliminary data.</text>
</comment>
<dbReference type="InterPro" id="IPR009057">
    <property type="entry name" value="Homeodomain-like_sf"/>
</dbReference>
<evidence type="ECO:0000256" key="4">
    <source>
        <dbReference type="PROSITE-ProRule" id="PRU00335"/>
    </source>
</evidence>
<accession>A0A4U5WX14</accession>
<dbReference type="EMBL" id="SZPR01000030">
    <property type="protein sequence ID" value="TKT05446.1"/>
    <property type="molecule type" value="Genomic_DNA"/>
</dbReference>
<dbReference type="PROSITE" id="PS01081">
    <property type="entry name" value="HTH_TETR_1"/>
    <property type="match status" value="1"/>
</dbReference>
<organism evidence="7 8">
    <name type="scientific">Streptomyces galbus</name>
    <dbReference type="NCBI Taxonomy" id="33898"/>
    <lineage>
        <taxon>Bacteria</taxon>
        <taxon>Bacillati</taxon>
        <taxon>Actinomycetota</taxon>
        <taxon>Actinomycetes</taxon>
        <taxon>Kitasatosporales</taxon>
        <taxon>Streptomycetaceae</taxon>
        <taxon>Streptomyces</taxon>
    </lineage>
</organism>
<evidence type="ECO:0000256" key="3">
    <source>
        <dbReference type="ARBA" id="ARBA00023163"/>
    </source>
</evidence>
<reference evidence="7 8" key="1">
    <citation type="submission" date="2019-04" db="EMBL/GenBank/DDBJ databases">
        <title>Streptomyces lasaliensis sp.nov., an Actinomycete isolated from soil which produces the polyether antibiotic lasalocid.</title>
        <authorList>
            <person name="Erwin G."/>
            <person name="Haber C."/>
        </authorList>
    </citation>
    <scope>NUCLEOTIDE SEQUENCE [LARGE SCALE GENOMIC DNA]</scope>
    <source>
        <strain evidence="7 8">DSM 40089</strain>
    </source>
</reference>
<dbReference type="InterPro" id="IPR023772">
    <property type="entry name" value="DNA-bd_HTH_TetR-type_CS"/>
</dbReference>
<dbReference type="PANTHER" id="PTHR30055">
    <property type="entry name" value="HTH-TYPE TRANSCRIPTIONAL REGULATOR RUTR"/>
    <property type="match status" value="1"/>
</dbReference>
<dbReference type="Pfam" id="PF00440">
    <property type="entry name" value="TetR_N"/>
    <property type="match status" value="1"/>
</dbReference>
<dbReference type="AlphaFoldDB" id="A0A4U5WX14"/>
<dbReference type="Proteomes" id="UP000308632">
    <property type="component" value="Unassembled WGS sequence"/>
</dbReference>
<protein>
    <submittedName>
        <fullName evidence="7">TetR/AcrR family transcriptional regulator</fullName>
    </submittedName>
</protein>